<comment type="caution">
    <text evidence="1">The sequence shown here is derived from an EMBL/GenBank/DDBJ whole genome shotgun (WGS) entry which is preliminary data.</text>
</comment>
<evidence type="ECO:0000313" key="2">
    <source>
        <dbReference type="Proteomes" id="UP000037982"/>
    </source>
</evidence>
<reference evidence="2" key="1">
    <citation type="submission" date="2015-07" db="EMBL/GenBank/DDBJ databases">
        <authorList>
            <person name="Ju K.-S."/>
            <person name="Doroghazi J.R."/>
            <person name="Metcalf W.W."/>
        </authorList>
    </citation>
    <scope>NUCLEOTIDE SEQUENCE [LARGE SCALE GENOMIC DNA]</scope>
    <source>
        <strain evidence="2">NRRL ISP-5002</strain>
    </source>
</reference>
<dbReference type="Proteomes" id="UP000037982">
    <property type="component" value="Unassembled WGS sequence"/>
</dbReference>
<protein>
    <submittedName>
        <fullName evidence="1">Membrane protein</fullName>
    </submittedName>
</protein>
<proteinExistence type="predicted"/>
<name>A0A0N1JXN2_9ACTN</name>
<sequence>MSPAVTLGLFAAWALHDAEEVAFGPRWIRENVPALRKRFPQVPDSVWQFMETFDDREFRAAVGVMAVIVAAAAASGHRTGGRSAFFQGALNGFGLHGVMHLAQAAAARGYTPGSATSPVIVIPFTLWARARLRRAGLLRPVSVRDAVSGAAVAGAATVVSHAVARTLIRMS</sequence>
<evidence type="ECO:0000313" key="1">
    <source>
        <dbReference type="EMBL" id="KPC62403.1"/>
    </source>
</evidence>
<dbReference type="EMBL" id="LGKG01000140">
    <property type="protein sequence ID" value="KPC62403.1"/>
    <property type="molecule type" value="Genomic_DNA"/>
</dbReference>
<dbReference type="AlphaFoldDB" id="A0A0N1JXN2"/>
<dbReference type="InterPro" id="IPR025671">
    <property type="entry name" value="HXXEE"/>
</dbReference>
<keyword evidence="2" id="KW-1185">Reference proteome</keyword>
<accession>A0A0N1JXN2</accession>
<dbReference type="PATRIC" id="fig|66876.3.peg.4332"/>
<gene>
    <name evidence="1" type="ORF">ADL29_19705</name>
</gene>
<dbReference type="Pfam" id="PF13787">
    <property type="entry name" value="HXXEE"/>
    <property type="match status" value="1"/>
</dbReference>
<organism evidence="1 2">
    <name type="scientific">Streptomyces chattanoogensis</name>
    <dbReference type="NCBI Taxonomy" id="66876"/>
    <lineage>
        <taxon>Bacteria</taxon>
        <taxon>Bacillati</taxon>
        <taxon>Actinomycetota</taxon>
        <taxon>Actinomycetes</taxon>
        <taxon>Kitasatosporales</taxon>
        <taxon>Streptomycetaceae</taxon>
        <taxon>Streptomyces</taxon>
    </lineage>
</organism>